<dbReference type="Gene3D" id="3.10.450.50">
    <property type="match status" value="1"/>
</dbReference>
<dbReference type="GO" id="GO:0016853">
    <property type="term" value="F:isomerase activity"/>
    <property type="evidence" value="ECO:0007669"/>
    <property type="project" value="UniProtKB-KW"/>
</dbReference>
<name>A0A2G3PN22_WILMA</name>
<dbReference type="InterPro" id="IPR037401">
    <property type="entry name" value="SnoaL-like"/>
</dbReference>
<reference evidence="2 3" key="1">
    <citation type="submission" date="2017-10" db="EMBL/GenBank/DDBJ databases">
        <title>The draft genome sequence of Williamsia sp. BULT 1.1 isolated from the semi-arid grassland soils from South Africa.</title>
        <authorList>
            <person name="Kabwe M.H."/>
            <person name="Govender N."/>
            <person name="Mutseka Lunga P."/>
            <person name="Vikram S."/>
            <person name="Makhalanyane T.P."/>
        </authorList>
    </citation>
    <scope>NUCLEOTIDE SEQUENCE [LARGE SCALE GENOMIC DNA]</scope>
    <source>
        <strain evidence="2 3">BULT 1.1</strain>
    </source>
</reference>
<proteinExistence type="predicted"/>
<dbReference type="SUPFAM" id="SSF54427">
    <property type="entry name" value="NTF2-like"/>
    <property type="match status" value="1"/>
</dbReference>
<keyword evidence="2" id="KW-0413">Isomerase</keyword>
<sequence>MKAIFGHDASVNEERTSDSTQFAFNPLAISLSHHAIRGVDMTMIDVVDRYFVAAEAADVDELRRIYAPDATIWHNDGAGDLTVDEHLHNLAMLFGAMPSATFEVKRRSEVEGGVFQTHTFHGVLPDGTPVAVDAALFVGVADNRVTRIEEYFDAGAVAAVFAAVE</sequence>
<dbReference type="AlphaFoldDB" id="A0A2G3PN22"/>
<dbReference type="EMBL" id="PEBD01000008">
    <property type="protein sequence ID" value="PHV67133.1"/>
    <property type="molecule type" value="Genomic_DNA"/>
</dbReference>
<dbReference type="InterPro" id="IPR032710">
    <property type="entry name" value="NTF2-like_dom_sf"/>
</dbReference>
<organism evidence="2 3">
    <name type="scientific">Williamsia marianensis</name>
    <dbReference type="NCBI Taxonomy" id="85044"/>
    <lineage>
        <taxon>Bacteria</taxon>
        <taxon>Bacillati</taxon>
        <taxon>Actinomycetota</taxon>
        <taxon>Actinomycetes</taxon>
        <taxon>Mycobacteriales</taxon>
        <taxon>Nocardiaceae</taxon>
        <taxon>Williamsia</taxon>
    </lineage>
</organism>
<evidence type="ECO:0000313" key="2">
    <source>
        <dbReference type="EMBL" id="PHV67133.1"/>
    </source>
</evidence>
<dbReference type="Proteomes" id="UP000225108">
    <property type="component" value="Unassembled WGS sequence"/>
</dbReference>
<feature type="domain" description="SnoaL-like" evidence="1">
    <location>
        <begin position="47"/>
        <end position="148"/>
    </location>
</feature>
<accession>A0A2G3PN22</accession>
<evidence type="ECO:0000313" key="3">
    <source>
        <dbReference type="Proteomes" id="UP000225108"/>
    </source>
</evidence>
<protein>
    <submittedName>
        <fullName evidence="2">Ketosteroid isomerase</fullName>
    </submittedName>
</protein>
<gene>
    <name evidence="2" type="ORF">CSW57_13100</name>
</gene>
<comment type="caution">
    <text evidence="2">The sequence shown here is derived from an EMBL/GenBank/DDBJ whole genome shotgun (WGS) entry which is preliminary data.</text>
</comment>
<evidence type="ECO:0000259" key="1">
    <source>
        <dbReference type="Pfam" id="PF12680"/>
    </source>
</evidence>
<dbReference type="Pfam" id="PF12680">
    <property type="entry name" value="SnoaL_2"/>
    <property type="match status" value="1"/>
</dbReference>